<dbReference type="PANTHER" id="PTHR10357">
    <property type="entry name" value="ALPHA-AMYLASE FAMILY MEMBER"/>
    <property type="match status" value="1"/>
</dbReference>
<keyword evidence="19" id="KW-0326">Glycosidase</keyword>
<dbReference type="eggNOG" id="COG3281">
    <property type="taxonomic scope" value="Bacteria"/>
</dbReference>
<dbReference type="Gene3D" id="3.20.20.80">
    <property type="entry name" value="Glycosidases"/>
    <property type="match status" value="1"/>
</dbReference>
<dbReference type="PATRIC" id="fig|388467.6.peg.4075"/>
<keyword evidence="8" id="KW-0321">Glycogen metabolism</keyword>
<comment type="pathway">
    <text evidence="2">Glycan biosynthesis; glycogen biosynthesis.</text>
</comment>
<evidence type="ECO:0000256" key="16">
    <source>
        <dbReference type="ARBA" id="ARBA00031378"/>
    </source>
</evidence>
<dbReference type="CDD" id="cd11334">
    <property type="entry name" value="AmyAc_TreS"/>
    <property type="match status" value="1"/>
</dbReference>
<dbReference type="SUPFAM" id="SSF56112">
    <property type="entry name" value="Protein kinase-like (PK-like)"/>
    <property type="match status" value="1"/>
</dbReference>
<evidence type="ECO:0000256" key="1">
    <source>
        <dbReference type="ARBA" id="ARBA00001595"/>
    </source>
</evidence>
<name>A0A073CL45_PLAA1</name>
<proteinExistence type="inferred from homology"/>
<protein>
    <recommendedName>
        <fullName evidence="7">Maltokinase</fullName>
        <ecNumber evidence="5">2.7.1.175</ecNumber>
        <ecNumber evidence="6">5.4.99.16</ecNumber>
    </recommendedName>
    <alternativeName>
        <fullName evidence="16">Maltose alpha-D-glucosyltransferase</fullName>
    </alternativeName>
    <alternativeName>
        <fullName evidence="15">Maltose-1-phosphate synthase</fullName>
    </alternativeName>
</protein>
<reference evidence="19 20" key="1">
    <citation type="journal article" date="2014" name="Appl. Environ. Microbiol.">
        <title>Elucidation of insertion elements encoded on plasmids and in vitro construction of shuttle vectors from the toxic cyanobacterium Planktothrix.</title>
        <authorList>
            <person name="Christiansen G."/>
            <person name="Goesmann A."/>
            <person name="Kurmayer R."/>
        </authorList>
    </citation>
    <scope>NUCLEOTIDE SEQUENCE [LARGE SCALE GENOMIC DNA]</scope>
    <source>
        <strain evidence="19 20">NIVA-CYA 126/8</strain>
    </source>
</reference>
<evidence type="ECO:0000256" key="2">
    <source>
        <dbReference type="ARBA" id="ARBA00004964"/>
    </source>
</evidence>
<dbReference type="FunFam" id="3.20.20.80:FF:000055">
    <property type="entry name" value="Trehalose synthase"/>
    <property type="match status" value="1"/>
</dbReference>
<dbReference type="EC" id="5.4.99.16" evidence="6"/>
<accession>A0A073CL45</accession>
<evidence type="ECO:0000259" key="18">
    <source>
        <dbReference type="SMART" id="SM00642"/>
    </source>
</evidence>
<dbReference type="AlphaFoldDB" id="A0A073CL45"/>
<dbReference type="STRING" id="388467.A19Y_4134"/>
<dbReference type="NCBIfam" id="TIGR02456">
    <property type="entry name" value="treS_nterm"/>
    <property type="match status" value="1"/>
</dbReference>
<evidence type="ECO:0000256" key="17">
    <source>
        <dbReference type="ARBA" id="ARBA00049067"/>
    </source>
</evidence>
<dbReference type="Gene3D" id="3.90.400.10">
    <property type="entry name" value="Oligo-1,6-glucosidase, Domain 2"/>
    <property type="match status" value="1"/>
</dbReference>
<dbReference type="SMART" id="SM00642">
    <property type="entry name" value="Aamy"/>
    <property type="match status" value="1"/>
</dbReference>
<dbReference type="HOGENOM" id="CLU_007635_1_1_3"/>
<comment type="catalytic activity">
    <reaction evidence="17">
        <text>D-maltose + ATP = alpha-maltose 1-phosphate + ADP + H(+)</text>
        <dbReference type="Rhea" id="RHEA:31915"/>
        <dbReference type="ChEBI" id="CHEBI:15378"/>
        <dbReference type="ChEBI" id="CHEBI:17306"/>
        <dbReference type="ChEBI" id="CHEBI:30616"/>
        <dbReference type="ChEBI" id="CHEBI:63576"/>
        <dbReference type="ChEBI" id="CHEBI:456216"/>
        <dbReference type="EC" id="2.7.1.175"/>
    </reaction>
</comment>
<comment type="catalytic activity">
    <reaction evidence="1">
        <text>D-maltose = alpha,alpha-trehalose</text>
        <dbReference type="Rhea" id="RHEA:15145"/>
        <dbReference type="ChEBI" id="CHEBI:16551"/>
        <dbReference type="ChEBI" id="CHEBI:17306"/>
        <dbReference type="EC" id="5.4.99.16"/>
    </reaction>
</comment>
<dbReference type="InterPro" id="IPR045857">
    <property type="entry name" value="O16G_dom_2"/>
</dbReference>
<dbReference type="eggNOG" id="COG0366">
    <property type="taxonomic scope" value="Bacteria"/>
</dbReference>
<keyword evidence="8" id="KW-0119">Carbohydrate metabolism</keyword>
<organism evidence="19 20">
    <name type="scientific">Planktothrix agardhii (strain NIVA-CYA 126/8)</name>
    <dbReference type="NCBI Taxonomy" id="388467"/>
    <lineage>
        <taxon>Bacteria</taxon>
        <taxon>Bacillati</taxon>
        <taxon>Cyanobacteriota</taxon>
        <taxon>Cyanophyceae</taxon>
        <taxon>Oscillatoriophycideae</taxon>
        <taxon>Oscillatoriales</taxon>
        <taxon>Microcoleaceae</taxon>
        <taxon>Planktothrix</taxon>
    </lineage>
</organism>
<evidence type="ECO:0000256" key="12">
    <source>
        <dbReference type="ARBA" id="ARBA00022837"/>
    </source>
</evidence>
<dbReference type="InterPro" id="IPR040999">
    <property type="entry name" value="Mak_N_cap"/>
</dbReference>
<dbReference type="Pfam" id="PF16657">
    <property type="entry name" value="Malt_amylase_C"/>
    <property type="match status" value="1"/>
</dbReference>
<evidence type="ECO:0000256" key="7">
    <source>
        <dbReference type="ARBA" id="ARBA00013882"/>
    </source>
</evidence>
<dbReference type="InterPro" id="IPR011009">
    <property type="entry name" value="Kinase-like_dom_sf"/>
</dbReference>
<evidence type="ECO:0000256" key="11">
    <source>
        <dbReference type="ARBA" id="ARBA00022741"/>
    </source>
</evidence>
<dbReference type="GO" id="GO:0047471">
    <property type="term" value="F:maltose alpha-D-glucosyltransferase activity"/>
    <property type="evidence" value="ECO:0007669"/>
    <property type="project" value="UniProtKB-EC"/>
</dbReference>
<keyword evidence="12" id="KW-0106">Calcium</keyword>
<evidence type="ECO:0000256" key="6">
    <source>
        <dbReference type="ARBA" id="ARBA00012619"/>
    </source>
</evidence>
<dbReference type="InterPro" id="IPR032091">
    <property type="entry name" value="Malt_amylase-like_C"/>
</dbReference>
<dbReference type="GO" id="GO:0016740">
    <property type="term" value="F:transferase activity"/>
    <property type="evidence" value="ECO:0007669"/>
    <property type="project" value="UniProtKB-KW"/>
</dbReference>
<dbReference type="GO" id="GO:0005977">
    <property type="term" value="P:glycogen metabolic process"/>
    <property type="evidence" value="ECO:0007669"/>
    <property type="project" value="UniProtKB-KW"/>
</dbReference>
<evidence type="ECO:0000256" key="15">
    <source>
        <dbReference type="ARBA" id="ARBA00031251"/>
    </source>
</evidence>
<evidence type="ECO:0000313" key="20">
    <source>
        <dbReference type="Proteomes" id="UP000027395"/>
    </source>
</evidence>
<dbReference type="EC" id="2.7.1.175" evidence="5"/>
<dbReference type="Proteomes" id="UP000027395">
    <property type="component" value="Chromosome"/>
</dbReference>
<sequence>MQHNKLPNDPLWFKDAIIYEVPVRAFADSNGDGIGDFIGLTEKLDYLQDLGVTALWILPFFPSPLRDDGYDIADYINVNGIYGNLEDFKAFLNAAHDRGIRVIVELVINHTSDQHPWFQRARLAPKGSKERDFYVWSETPEKYPEVRIIFQDFETSNWAWDSVAKSYYWHRFYSHQPDLNYENPEVITAILEVLDFWMEMGVDGMRLDAIPYIFEREGTSCENLPETHKLLKQLRSYLDTNYANRIFLAEANQWPEDAAAYYGDGNECHLNFHFPLMPRLFMALRMEDSFPIIDILNQTPAIPDNCQWALFLRNHDELTLEMVTDEDRDYMYKVYAQDPQARINLGIRRRLAPLLGNDRRQIELMNSLLLSLPGTPVLYYGDEIGMGDNIYIGDRNGVRTPMQWTPDRNAGFSRANPQKLYLPLIFDSEYDYKAVNVESQSSNPNSFLSWMKRIIAMRKRFQAFGRGTFEILHSENRKVLVFTRTYQGEHLLIVANLSRFVQSVNLDLSAFKGMVPVEIFGRTEFPKISDSSYFISLSPHGFYWFMLQFDPKVALLPRPQAQLTNFIVQNNWQEILTQPNLKTRLESILPAYIYRCRWFLSKSRILQSVKITEFIPIPYQDSQAVIILLQVEYTEGFPETYLIPLAYAEEKLAETLKIETPQLILATVQQNTETGILLEVGQNLDFLSLPLKMIINSDRYAGRFGNLIATTTDAIKQQNLEQKLDPHLLKEEYDNSFVVYGDRFLFKLFRRVEEGIHPELEVRKFLEQKQQLGYTTPLLGGLEYRRHRGESLTLGFLQGYIPDAIHAWNYTLDSLRDYFDRVVLQPSQDLEILSSPRSFFDLYQQPIPEEVLLLIGSYLTSAELLGKRTAEFHIVLASNPRNSDFAPEPFSTFYQRSIYQYSRNLTGQVLLKFRKQLETLTPELQPLAQHILNNQNYILGRFQSLLNLKITALRTRCHGNYSLYDVLYTGKDFIIIDFEGESYRSLSERRMKRSPLRDVAGMLQSFDFATRFALREEVKNGMIRPENLALMEQWGQLWSSWVSAAFLNSYLETASQDRFLPQGKQELNVLLDCYLLERTIQELGYHLDYRPELLDISLKRLVSSLH</sequence>
<dbReference type="SUPFAM" id="SSF51011">
    <property type="entry name" value="Glycosyl hydrolase domain"/>
    <property type="match status" value="1"/>
</dbReference>
<dbReference type="PANTHER" id="PTHR10357:SF219">
    <property type="entry name" value="MALTOSE ALPHA-D-GLUCOSYLTRANSFERASE"/>
    <property type="match status" value="1"/>
</dbReference>
<dbReference type="SUPFAM" id="SSF51445">
    <property type="entry name" value="(Trans)glycosidases"/>
    <property type="match status" value="1"/>
</dbReference>
<dbReference type="InterPro" id="IPR013780">
    <property type="entry name" value="Glyco_hydro_b"/>
</dbReference>
<comment type="similarity">
    <text evidence="4">Belongs to the aminoglycoside phosphotransferase family.</text>
</comment>
<dbReference type="Gene3D" id="3.90.1200.10">
    <property type="match status" value="1"/>
</dbReference>
<dbReference type="GO" id="GO:0016798">
    <property type="term" value="F:hydrolase activity, acting on glycosyl bonds"/>
    <property type="evidence" value="ECO:0007669"/>
    <property type="project" value="UniProtKB-KW"/>
</dbReference>
<gene>
    <name evidence="19" type="primary">treS</name>
    <name evidence="19" type="ORF">A19Y_4134</name>
</gene>
<dbReference type="Pfam" id="PF00128">
    <property type="entry name" value="Alpha-amylase"/>
    <property type="match status" value="2"/>
</dbReference>
<dbReference type="InterPro" id="IPR017853">
    <property type="entry name" value="GH"/>
</dbReference>
<keyword evidence="13" id="KW-0067">ATP-binding</keyword>
<keyword evidence="19" id="KW-0378">Hydrolase</keyword>
<evidence type="ECO:0000256" key="9">
    <source>
        <dbReference type="ARBA" id="ARBA00022679"/>
    </source>
</evidence>
<evidence type="ECO:0000256" key="14">
    <source>
        <dbReference type="ARBA" id="ARBA00023235"/>
    </source>
</evidence>
<comment type="similarity">
    <text evidence="3">Belongs to the glycosyl hydrolase 13 family. TreS subfamily.</text>
</comment>
<keyword evidence="9" id="KW-0808">Transferase</keyword>
<dbReference type="Gene3D" id="2.60.40.1180">
    <property type="entry name" value="Golgi alpha-mannosidase II"/>
    <property type="match status" value="1"/>
</dbReference>
<evidence type="ECO:0000256" key="13">
    <source>
        <dbReference type="ARBA" id="ARBA00022840"/>
    </source>
</evidence>
<dbReference type="InterPro" id="IPR012810">
    <property type="entry name" value="TreS/a-amylase_N"/>
</dbReference>
<keyword evidence="14" id="KW-0413">Isomerase</keyword>
<evidence type="ECO:0000256" key="4">
    <source>
        <dbReference type="ARBA" id="ARBA00006219"/>
    </source>
</evidence>
<evidence type="ECO:0000256" key="10">
    <source>
        <dbReference type="ARBA" id="ARBA00022723"/>
    </source>
</evidence>
<dbReference type="Pfam" id="PF18085">
    <property type="entry name" value="Mak_N_cap"/>
    <property type="match status" value="1"/>
</dbReference>
<keyword evidence="10" id="KW-0479">Metal-binding</keyword>
<dbReference type="InterPro" id="IPR006047">
    <property type="entry name" value="GH13_cat_dom"/>
</dbReference>
<dbReference type="GO" id="GO:0005524">
    <property type="term" value="F:ATP binding"/>
    <property type="evidence" value="ECO:0007669"/>
    <property type="project" value="UniProtKB-KW"/>
</dbReference>
<evidence type="ECO:0000256" key="3">
    <source>
        <dbReference type="ARBA" id="ARBA00005496"/>
    </source>
</evidence>
<evidence type="ECO:0000256" key="8">
    <source>
        <dbReference type="ARBA" id="ARBA00022600"/>
    </source>
</evidence>
<dbReference type="InterPro" id="IPR012811">
    <property type="entry name" value="TreS_maltokin_C_dom"/>
</dbReference>
<dbReference type="RefSeq" id="WP_042156338.1">
    <property type="nucleotide sequence ID" value="NZ_CM002803.1"/>
</dbReference>
<keyword evidence="11" id="KW-0547">Nucleotide-binding</keyword>
<dbReference type="NCBIfam" id="TIGR02457">
    <property type="entry name" value="TreS_Cterm"/>
    <property type="match status" value="1"/>
</dbReference>
<dbReference type="GO" id="GO:0046872">
    <property type="term" value="F:metal ion binding"/>
    <property type="evidence" value="ECO:0007669"/>
    <property type="project" value="UniProtKB-KW"/>
</dbReference>
<keyword evidence="20" id="KW-1185">Reference proteome</keyword>
<evidence type="ECO:0000313" key="19">
    <source>
        <dbReference type="EMBL" id="KEI68836.1"/>
    </source>
</evidence>
<evidence type="ECO:0000256" key="5">
    <source>
        <dbReference type="ARBA" id="ARBA00011962"/>
    </source>
</evidence>
<feature type="domain" description="Glycosyl hydrolase family 13 catalytic" evidence="18">
    <location>
        <begin position="20"/>
        <end position="414"/>
    </location>
</feature>
<dbReference type="EMBL" id="CM002803">
    <property type="protein sequence ID" value="KEI68836.1"/>
    <property type="molecule type" value="Genomic_DNA"/>
</dbReference>